<comment type="caution">
    <text evidence="2">The sequence shown here is derived from an EMBL/GenBank/DDBJ whole genome shotgun (WGS) entry which is preliminary data.</text>
</comment>
<keyword evidence="3" id="KW-1185">Reference proteome</keyword>
<evidence type="ECO:0000313" key="3">
    <source>
        <dbReference type="Proteomes" id="UP000465112"/>
    </source>
</evidence>
<sequence>MKAYPILSGSKQKTELSLIYSKEEFKACHANHHLSKDGIRLSVCFVALFIHQTVGCILLWTNLLPRSLLSWLDSVRLSMFQLQHPGKELDRCRGTAVLSRLS</sequence>
<dbReference type="EMBL" id="VHII01000012">
    <property type="protein sequence ID" value="KAF1383045.1"/>
    <property type="molecule type" value="Genomic_DNA"/>
</dbReference>
<name>A0A6A5EXQ1_PERFL</name>
<evidence type="ECO:0000313" key="2">
    <source>
        <dbReference type="EMBL" id="KAF1383045.1"/>
    </source>
</evidence>
<gene>
    <name evidence="2" type="ORF">PFLUV_G00150190</name>
</gene>
<keyword evidence="1" id="KW-0812">Transmembrane</keyword>
<feature type="transmembrane region" description="Helical" evidence="1">
    <location>
        <begin position="39"/>
        <end position="60"/>
    </location>
</feature>
<organism evidence="2 3">
    <name type="scientific">Perca fluviatilis</name>
    <name type="common">European perch</name>
    <dbReference type="NCBI Taxonomy" id="8168"/>
    <lineage>
        <taxon>Eukaryota</taxon>
        <taxon>Metazoa</taxon>
        <taxon>Chordata</taxon>
        <taxon>Craniata</taxon>
        <taxon>Vertebrata</taxon>
        <taxon>Euteleostomi</taxon>
        <taxon>Actinopterygii</taxon>
        <taxon>Neopterygii</taxon>
        <taxon>Teleostei</taxon>
        <taxon>Neoteleostei</taxon>
        <taxon>Acanthomorphata</taxon>
        <taxon>Eupercaria</taxon>
        <taxon>Perciformes</taxon>
        <taxon>Percoidei</taxon>
        <taxon>Percidae</taxon>
        <taxon>Percinae</taxon>
        <taxon>Perca</taxon>
    </lineage>
</organism>
<accession>A0A6A5EXQ1</accession>
<evidence type="ECO:0000256" key="1">
    <source>
        <dbReference type="SAM" id="Phobius"/>
    </source>
</evidence>
<proteinExistence type="predicted"/>
<protein>
    <submittedName>
        <fullName evidence="2">Uncharacterized protein</fullName>
    </submittedName>
</protein>
<dbReference type="Proteomes" id="UP000465112">
    <property type="component" value="Chromosome 12"/>
</dbReference>
<keyword evidence="1" id="KW-1133">Transmembrane helix</keyword>
<reference evidence="2 3" key="1">
    <citation type="submission" date="2019-06" db="EMBL/GenBank/DDBJ databases">
        <title>A chromosome-scale genome assembly of the European perch, Perca fluviatilis.</title>
        <authorList>
            <person name="Roques C."/>
            <person name="Zahm M."/>
            <person name="Cabau C."/>
            <person name="Klopp C."/>
            <person name="Bouchez O."/>
            <person name="Donnadieu C."/>
            <person name="Kuhl H."/>
            <person name="Gislard M."/>
            <person name="Guendouz S."/>
            <person name="Journot L."/>
            <person name="Haffray P."/>
            <person name="Bestin A."/>
            <person name="Morvezen R."/>
            <person name="Feron R."/>
            <person name="Wen M."/>
            <person name="Jouanno E."/>
            <person name="Herpin A."/>
            <person name="Schartl M."/>
            <person name="Postlethwait J."/>
            <person name="Schaerlinger B."/>
            <person name="Chardard D."/>
            <person name="Lecocq T."/>
            <person name="Poncet C."/>
            <person name="Jaffrelo L."/>
            <person name="Lampietro C."/>
            <person name="Guiguen Y."/>
        </authorList>
    </citation>
    <scope>NUCLEOTIDE SEQUENCE [LARGE SCALE GENOMIC DNA]</scope>
    <source>
        <tissue evidence="2">Blood</tissue>
    </source>
</reference>
<keyword evidence="1" id="KW-0472">Membrane</keyword>
<dbReference type="AlphaFoldDB" id="A0A6A5EXQ1"/>